<sequence>MELHECINFLLSKAQQAVYRLFREELAPFGVTPAQYGVLNCLWNKDQQTPKQISETLHLDGSTLTGVLDRMEQKGLVRRIPDPHDRRTVRIALTSKGQELKRPLEQAIVRANNKVLENLSEEEVRQIKRLLDRLSENPGRD</sequence>
<organism evidence="5 6">
    <name type="scientific">Calderihabitans maritimus</name>
    <dbReference type="NCBI Taxonomy" id="1246530"/>
    <lineage>
        <taxon>Bacteria</taxon>
        <taxon>Bacillati</taxon>
        <taxon>Bacillota</taxon>
        <taxon>Clostridia</taxon>
        <taxon>Neomoorellales</taxon>
        <taxon>Calderihabitantaceae</taxon>
        <taxon>Calderihabitans</taxon>
    </lineage>
</organism>
<protein>
    <submittedName>
        <fullName evidence="5">MarR family transcriptional regulator</fullName>
    </submittedName>
</protein>
<feature type="domain" description="HTH marR-type" evidence="4">
    <location>
        <begin position="4"/>
        <end position="136"/>
    </location>
</feature>
<evidence type="ECO:0000256" key="3">
    <source>
        <dbReference type="ARBA" id="ARBA00023163"/>
    </source>
</evidence>
<evidence type="ECO:0000256" key="2">
    <source>
        <dbReference type="ARBA" id="ARBA00023125"/>
    </source>
</evidence>
<dbReference type="PANTHER" id="PTHR33164">
    <property type="entry name" value="TRANSCRIPTIONAL REGULATOR, MARR FAMILY"/>
    <property type="match status" value="1"/>
</dbReference>
<dbReference type="OrthoDB" id="49580at2"/>
<dbReference type="PRINTS" id="PR00598">
    <property type="entry name" value="HTHMARR"/>
</dbReference>
<dbReference type="InterPro" id="IPR023187">
    <property type="entry name" value="Tscrpt_reg_MarR-type_CS"/>
</dbReference>
<dbReference type="Pfam" id="PF01047">
    <property type="entry name" value="MarR"/>
    <property type="match status" value="1"/>
</dbReference>
<name>A0A1Z5HUZ6_9FIRM</name>
<gene>
    <name evidence="5" type="ORF">KKC1_24900</name>
</gene>
<dbReference type="GO" id="GO:0003677">
    <property type="term" value="F:DNA binding"/>
    <property type="evidence" value="ECO:0007669"/>
    <property type="project" value="UniProtKB-KW"/>
</dbReference>
<keyword evidence="1" id="KW-0805">Transcription regulation</keyword>
<evidence type="ECO:0000313" key="6">
    <source>
        <dbReference type="Proteomes" id="UP000197032"/>
    </source>
</evidence>
<dbReference type="InterPro" id="IPR039422">
    <property type="entry name" value="MarR/SlyA-like"/>
</dbReference>
<dbReference type="PROSITE" id="PS01117">
    <property type="entry name" value="HTH_MARR_1"/>
    <property type="match status" value="1"/>
</dbReference>
<dbReference type="InterPro" id="IPR000835">
    <property type="entry name" value="HTH_MarR-typ"/>
</dbReference>
<dbReference type="AlphaFoldDB" id="A0A1Z5HUZ6"/>
<evidence type="ECO:0000256" key="1">
    <source>
        <dbReference type="ARBA" id="ARBA00023015"/>
    </source>
</evidence>
<keyword evidence="3" id="KW-0804">Transcription</keyword>
<comment type="caution">
    <text evidence="5">The sequence shown here is derived from an EMBL/GenBank/DDBJ whole genome shotgun (WGS) entry which is preliminary data.</text>
</comment>
<dbReference type="PANTHER" id="PTHR33164:SF43">
    <property type="entry name" value="HTH-TYPE TRANSCRIPTIONAL REPRESSOR YETL"/>
    <property type="match status" value="1"/>
</dbReference>
<evidence type="ECO:0000313" key="5">
    <source>
        <dbReference type="EMBL" id="GAW93353.1"/>
    </source>
</evidence>
<dbReference type="Gene3D" id="1.10.10.10">
    <property type="entry name" value="Winged helix-like DNA-binding domain superfamily/Winged helix DNA-binding domain"/>
    <property type="match status" value="1"/>
</dbReference>
<dbReference type="GO" id="GO:0006950">
    <property type="term" value="P:response to stress"/>
    <property type="evidence" value="ECO:0007669"/>
    <property type="project" value="TreeGrafter"/>
</dbReference>
<dbReference type="EMBL" id="BDGJ01000126">
    <property type="protein sequence ID" value="GAW93353.1"/>
    <property type="molecule type" value="Genomic_DNA"/>
</dbReference>
<dbReference type="SMART" id="SM00347">
    <property type="entry name" value="HTH_MARR"/>
    <property type="match status" value="1"/>
</dbReference>
<proteinExistence type="predicted"/>
<dbReference type="Proteomes" id="UP000197032">
    <property type="component" value="Unassembled WGS sequence"/>
</dbReference>
<dbReference type="GO" id="GO:0003700">
    <property type="term" value="F:DNA-binding transcription factor activity"/>
    <property type="evidence" value="ECO:0007669"/>
    <property type="project" value="InterPro"/>
</dbReference>
<keyword evidence="2" id="KW-0238">DNA-binding</keyword>
<dbReference type="InterPro" id="IPR036390">
    <property type="entry name" value="WH_DNA-bd_sf"/>
</dbReference>
<dbReference type="PROSITE" id="PS50995">
    <property type="entry name" value="HTH_MARR_2"/>
    <property type="match status" value="1"/>
</dbReference>
<evidence type="ECO:0000259" key="4">
    <source>
        <dbReference type="PROSITE" id="PS50995"/>
    </source>
</evidence>
<dbReference type="SUPFAM" id="SSF46785">
    <property type="entry name" value="Winged helix' DNA-binding domain"/>
    <property type="match status" value="1"/>
</dbReference>
<accession>A0A1Z5HUZ6</accession>
<dbReference type="InterPro" id="IPR036388">
    <property type="entry name" value="WH-like_DNA-bd_sf"/>
</dbReference>
<dbReference type="RefSeq" id="WP_088554509.1">
    <property type="nucleotide sequence ID" value="NZ_BDGJ01000126.1"/>
</dbReference>
<keyword evidence="6" id="KW-1185">Reference proteome</keyword>
<reference evidence="6" key="1">
    <citation type="journal article" date="2017" name="Appl. Environ. Microbiol.">
        <title>Genomic analysis of Calderihabitans maritimus KKC1, a thermophilic hydrogenogenic carboxydotrophic bacterium isolated from marine sediment.</title>
        <authorList>
            <person name="Omae K."/>
            <person name="Yoneda Y."/>
            <person name="Fukuyama Y."/>
            <person name="Yoshida T."/>
            <person name="Sako Y."/>
        </authorList>
    </citation>
    <scope>NUCLEOTIDE SEQUENCE [LARGE SCALE GENOMIC DNA]</scope>
    <source>
        <strain evidence="6">KKC1</strain>
    </source>
</reference>